<evidence type="ECO:0000313" key="3">
    <source>
        <dbReference type="EMBL" id="KAJ3841640.1"/>
    </source>
</evidence>
<evidence type="ECO:0000256" key="1">
    <source>
        <dbReference type="SAM" id="Phobius"/>
    </source>
</evidence>
<dbReference type="EMBL" id="MU806033">
    <property type="protein sequence ID" value="KAJ3841640.1"/>
    <property type="molecule type" value="Genomic_DNA"/>
</dbReference>
<organism evidence="3 4">
    <name type="scientific">Lentinula raphanica</name>
    <dbReference type="NCBI Taxonomy" id="153919"/>
    <lineage>
        <taxon>Eukaryota</taxon>
        <taxon>Fungi</taxon>
        <taxon>Dikarya</taxon>
        <taxon>Basidiomycota</taxon>
        <taxon>Agaricomycotina</taxon>
        <taxon>Agaricomycetes</taxon>
        <taxon>Agaricomycetidae</taxon>
        <taxon>Agaricales</taxon>
        <taxon>Marasmiineae</taxon>
        <taxon>Omphalotaceae</taxon>
        <taxon>Lentinula</taxon>
    </lineage>
</organism>
<dbReference type="AlphaFoldDB" id="A0AA38PEV2"/>
<feature type="domain" description="DUF6533" evidence="2">
    <location>
        <begin position="16"/>
        <end position="59"/>
    </location>
</feature>
<feature type="transmembrane region" description="Helical" evidence="1">
    <location>
        <begin position="206"/>
        <end position="225"/>
    </location>
</feature>
<feature type="transmembrane region" description="Helical" evidence="1">
    <location>
        <begin position="124"/>
        <end position="143"/>
    </location>
</feature>
<keyword evidence="1" id="KW-1133">Transmembrane helix</keyword>
<name>A0AA38PEV2_9AGAR</name>
<gene>
    <name evidence="3" type="ORF">F5878DRAFT_609807</name>
</gene>
<evidence type="ECO:0000259" key="2">
    <source>
        <dbReference type="Pfam" id="PF20151"/>
    </source>
</evidence>
<feature type="transmembrane region" description="Helical" evidence="1">
    <location>
        <begin position="88"/>
        <end position="112"/>
    </location>
</feature>
<protein>
    <recommendedName>
        <fullName evidence="2">DUF6533 domain-containing protein</fullName>
    </recommendedName>
</protein>
<keyword evidence="1" id="KW-0812">Transmembrane</keyword>
<feature type="transmembrane region" description="Helical" evidence="1">
    <location>
        <begin position="49"/>
        <end position="68"/>
    </location>
</feature>
<sequence length="311" mass="35755">MPVPASRLIIDLESSTAAALIFLTWEILITLDDEVEFIWSKPRHSWIKWAFLFARYGALSLLLAGRVLEGIVTYSTMHLDTNGIRLWFAFQGLLAFSIMAGAEIVMMVRVYALYNRNKWVRYGFITLMLAELFTALLGFGLTFPPPSFNPQLIITTTPGSFEYFSISTMISQIVIVVLSVARYRYMYTHGHWEGTRIIRLMFRDGTLAFFVFFLLSLLMAVYHILQQPFAPTEFVWSISIISVTECRLIINLQKLPFSESDTLTEVAEFTTIVTNDRSRAGTSYMMTVFQEPQRTDQHELHEQSQFETEIA</sequence>
<dbReference type="InterPro" id="IPR045340">
    <property type="entry name" value="DUF6533"/>
</dbReference>
<evidence type="ECO:0000313" key="4">
    <source>
        <dbReference type="Proteomes" id="UP001163846"/>
    </source>
</evidence>
<keyword evidence="4" id="KW-1185">Reference proteome</keyword>
<reference evidence="3" key="1">
    <citation type="submission" date="2022-08" db="EMBL/GenBank/DDBJ databases">
        <authorList>
            <consortium name="DOE Joint Genome Institute"/>
            <person name="Min B."/>
            <person name="Riley R."/>
            <person name="Sierra-Patev S."/>
            <person name="Naranjo-Ortiz M."/>
            <person name="Looney B."/>
            <person name="Konkel Z."/>
            <person name="Slot J.C."/>
            <person name="Sakamoto Y."/>
            <person name="Steenwyk J.L."/>
            <person name="Rokas A."/>
            <person name="Carro J."/>
            <person name="Camarero S."/>
            <person name="Ferreira P."/>
            <person name="Molpeceres G."/>
            <person name="Ruiz-Duenas F.J."/>
            <person name="Serrano A."/>
            <person name="Henrissat B."/>
            <person name="Drula E."/>
            <person name="Hughes K.W."/>
            <person name="Mata J.L."/>
            <person name="Ishikawa N.K."/>
            <person name="Vargas-Isla R."/>
            <person name="Ushijima S."/>
            <person name="Smith C.A."/>
            <person name="Ahrendt S."/>
            <person name="Andreopoulos W."/>
            <person name="He G."/>
            <person name="Labutti K."/>
            <person name="Lipzen A."/>
            <person name="Ng V."/>
            <person name="Sandor L."/>
            <person name="Barry K."/>
            <person name="Martinez A.T."/>
            <person name="Xiao Y."/>
            <person name="Gibbons J.G."/>
            <person name="Terashima K."/>
            <person name="Hibbett D.S."/>
            <person name="Grigoriev I.V."/>
        </authorList>
    </citation>
    <scope>NUCLEOTIDE SEQUENCE</scope>
    <source>
        <strain evidence="3">TFB9207</strain>
    </source>
</reference>
<feature type="transmembrane region" description="Helical" evidence="1">
    <location>
        <begin position="163"/>
        <end position="185"/>
    </location>
</feature>
<dbReference type="Proteomes" id="UP001163846">
    <property type="component" value="Unassembled WGS sequence"/>
</dbReference>
<proteinExistence type="predicted"/>
<accession>A0AA38PEV2</accession>
<comment type="caution">
    <text evidence="3">The sequence shown here is derived from an EMBL/GenBank/DDBJ whole genome shotgun (WGS) entry which is preliminary data.</text>
</comment>
<dbReference type="Pfam" id="PF20151">
    <property type="entry name" value="DUF6533"/>
    <property type="match status" value="1"/>
</dbReference>
<keyword evidence="1" id="KW-0472">Membrane</keyword>